<feature type="DNA-binding region" evidence="12">
    <location>
        <begin position="554"/>
        <end position="573"/>
    </location>
</feature>
<dbReference type="PANTHER" id="PTHR47642:SF5">
    <property type="entry name" value="ATP-DEPENDENT DNA HELICASE"/>
    <property type="match status" value="1"/>
</dbReference>
<evidence type="ECO:0000256" key="3">
    <source>
        <dbReference type="ARBA" id="ARBA00022801"/>
    </source>
</evidence>
<comment type="subunit">
    <text evidence="12">Monomer.</text>
</comment>
<sequence length="605" mass="66887">MSQQKQVMSGLRSIKRDFSSNPVPSSSQDSTPSSSQSGTRTLSGMEKRLRDIQAALDERAACTEKVLASYPSSQSGLSSSSSNSTLKRPATTHPEPANKRRQLPSSWNRDPPTAHTTQSRNTIGTVTPKTSSVPTKPGLVALSQEQTHILRLVEQGNSVFYTGSAGTGKSVLLREIIKTLKKRYSKVPDAIAVTASTGIAACNIGGVTIHSFAGIGLGIEDAEHLATKVKKNKKAMARWLRTKVLIIDEVSMVDGELFDKLARMGSFLRRHVEPFGGIQLVVTGDFFQLPPVNKGGQVKFAFEAEYWKQAIKNTFNLTQVFRQRDPEFVDMLNEMRFGRLTQKSIMKFKRLEREIDYEDGVSATELFPRREDVENSNRLRMSGIQGSHEHIYTASDGGVLYGTDQGTKMLANFMAPQQLKLKVGAQVMLIKNMDEFHVNGSMGTVVQFSDGTDWTAYPPPEEDGPKKPTSKGPAGNEKKPAGGMVWPVVEFLTSRRRILIQPEVWKVELPNGEIQVSRTQVPLILSWAMSIHKSQGQTLERVKVNLAKVFEKGQAYVALSRATSLEGLQVLHFDPAKVRALLSYIISRSFILFTGQGTSQGRRME</sequence>
<keyword evidence="6 12" id="KW-0238">DNA-binding</keyword>
<feature type="compositionally biased region" description="Low complexity" evidence="13">
    <location>
        <begin position="19"/>
        <end position="37"/>
    </location>
</feature>
<comment type="function">
    <text evidence="12">DNA-dependent ATPase and 5'-3' DNA helicase required for the maintenance of both mitochondrial and nuclear genome stability.</text>
</comment>
<dbReference type="SUPFAM" id="SSF52540">
    <property type="entry name" value="P-loop containing nucleoside triphosphate hydrolases"/>
    <property type="match status" value="2"/>
</dbReference>
<dbReference type="HAMAP" id="MF_03176">
    <property type="entry name" value="PIF1"/>
    <property type="match status" value="1"/>
</dbReference>
<dbReference type="CDD" id="cd18809">
    <property type="entry name" value="SF1_C_RecD"/>
    <property type="match status" value="1"/>
</dbReference>
<feature type="region of interest" description="Disordered" evidence="13">
    <location>
        <begin position="69"/>
        <end position="135"/>
    </location>
</feature>
<dbReference type="InterPro" id="IPR027417">
    <property type="entry name" value="P-loop_NTPase"/>
</dbReference>
<evidence type="ECO:0000313" key="16">
    <source>
        <dbReference type="Proteomes" id="UP001497453"/>
    </source>
</evidence>
<feature type="binding site" evidence="12">
    <location>
        <begin position="163"/>
        <end position="170"/>
    </location>
    <ligand>
        <name>ATP</name>
        <dbReference type="ChEBI" id="CHEBI:30616"/>
    </ligand>
</feature>
<keyword evidence="7 12" id="KW-0496">Mitochondrion</keyword>
<evidence type="ECO:0000256" key="1">
    <source>
        <dbReference type="ARBA" id="ARBA00022741"/>
    </source>
</evidence>
<comment type="catalytic activity">
    <reaction evidence="12">
        <text>ATP + H2O = ADP + phosphate + H(+)</text>
        <dbReference type="Rhea" id="RHEA:13065"/>
        <dbReference type="ChEBI" id="CHEBI:15377"/>
        <dbReference type="ChEBI" id="CHEBI:15378"/>
        <dbReference type="ChEBI" id="CHEBI:30616"/>
        <dbReference type="ChEBI" id="CHEBI:43474"/>
        <dbReference type="ChEBI" id="CHEBI:456216"/>
        <dbReference type="EC" id="5.6.2.3"/>
    </reaction>
</comment>
<dbReference type="InterPro" id="IPR049163">
    <property type="entry name" value="Pif1-like_2B_dom"/>
</dbReference>
<dbReference type="CDD" id="cd18037">
    <property type="entry name" value="DEXSc_Pif1_like"/>
    <property type="match status" value="1"/>
</dbReference>
<evidence type="ECO:0000259" key="14">
    <source>
        <dbReference type="SMART" id="SM00382"/>
    </source>
</evidence>
<evidence type="ECO:0000256" key="8">
    <source>
        <dbReference type="ARBA" id="ARBA00023172"/>
    </source>
</evidence>
<keyword evidence="2 12" id="KW-0227">DNA damage</keyword>
<dbReference type="Gene3D" id="3.40.50.300">
    <property type="entry name" value="P-loop containing nucleotide triphosphate hydrolases"/>
    <property type="match status" value="1"/>
</dbReference>
<feature type="region of interest" description="Disordered" evidence="13">
    <location>
        <begin position="1"/>
        <end position="52"/>
    </location>
</feature>
<dbReference type="InterPro" id="IPR048293">
    <property type="entry name" value="PIF1_RRM3_pfh1"/>
</dbReference>
<dbReference type="Pfam" id="PF05970">
    <property type="entry name" value="PIF1"/>
    <property type="match status" value="1"/>
</dbReference>
<dbReference type="EMBL" id="OZ037951">
    <property type="protein sequence ID" value="CAL1714614.1"/>
    <property type="molecule type" value="Genomic_DNA"/>
</dbReference>
<feature type="region of interest" description="Disordered" evidence="13">
    <location>
        <begin position="450"/>
        <end position="481"/>
    </location>
</feature>
<evidence type="ECO:0000256" key="5">
    <source>
        <dbReference type="ARBA" id="ARBA00022840"/>
    </source>
</evidence>
<keyword evidence="16" id="KW-1185">Reference proteome</keyword>
<dbReference type="SMART" id="SM00382">
    <property type="entry name" value="AAA"/>
    <property type="match status" value="1"/>
</dbReference>
<evidence type="ECO:0000256" key="11">
    <source>
        <dbReference type="ARBA" id="ARBA00023242"/>
    </source>
</evidence>
<evidence type="ECO:0000256" key="13">
    <source>
        <dbReference type="SAM" id="MobiDB-lite"/>
    </source>
</evidence>
<feature type="domain" description="AAA+ ATPase" evidence="14">
    <location>
        <begin position="155"/>
        <end position="361"/>
    </location>
</feature>
<keyword evidence="3 12" id="KW-0378">Hydrolase</keyword>
<dbReference type="EC" id="5.6.2.3" evidence="12"/>
<evidence type="ECO:0000256" key="6">
    <source>
        <dbReference type="ARBA" id="ARBA00023125"/>
    </source>
</evidence>
<proteinExistence type="inferred from homology"/>
<comment type="subcellular location">
    <subcellularLocation>
        <location evidence="12">Nucleus</location>
    </subcellularLocation>
    <subcellularLocation>
        <location evidence="12">Mitochondrion</location>
    </subcellularLocation>
</comment>
<evidence type="ECO:0000256" key="4">
    <source>
        <dbReference type="ARBA" id="ARBA00022806"/>
    </source>
</evidence>
<evidence type="ECO:0000256" key="7">
    <source>
        <dbReference type="ARBA" id="ARBA00023128"/>
    </source>
</evidence>
<dbReference type="Proteomes" id="UP001497453">
    <property type="component" value="Chromosome 8"/>
</dbReference>
<keyword evidence="11 12" id="KW-0539">Nucleus</keyword>
<feature type="compositionally biased region" description="Low complexity" evidence="13">
    <location>
        <begin position="69"/>
        <end position="84"/>
    </location>
</feature>
<keyword evidence="4 12" id="KW-0347">Helicase</keyword>
<evidence type="ECO:0000256" key="12">
    <source>
        <dbReference type="HAMAP-Rule" id="MF_03176"/>
    </source>
</evidence>
<dbReference type="PANTHER" id="PTHR47642">
    <property type="entry name" value="ATP-DEPENDENT DNA HELICASE"/>
    <property type="match status" value="1"/>
</dbReference>
<accession>A0ABP1E5U8</accession>
<comment type="cofactor">
    <cofactor evidence="12">
        <name>Mg(2+)</name>
        <dbReference type="ChEBI" id="CHEBI:18420"/>
    </cofactor>
</comment>
<keyword evidence="10 12" id="KW-0413">Isomerase</keyword>
<gene>
    <name evidence="12" type="primary">PIF1</name>
    <name evidence="15" type="ORF">GFSPODELE1_LOCUS9847</name>
</gene>
<comment type="similarity">
    <text evidence="12">Belongs to the helicase family. PIF1 subfamily.</text>
</comment>
<dbReference type="InterPro" id="IPR003593">
    <property type="entry name" value="AAA+_ATPase"/>
</dbReference>
<feature type="compositionally biased region" description="Polar residues" evidence="13">
    <location>
        <begin position="103"/>
        <end position="134"/>
    </location>
</feature>
<keyword evidence="5 12" id="KW-0067">ATP-binding</keyword>
<organism evidence="15 16">
    <name type="scientific">Somion occarium</name>
    <dbReference type="NCBI Taxonomy" id="3059160"/>
    <lineage>
        <taxon>Eukaryota</taxon>
        <taxon>Fungi</taxon>
        <taxon>Dikarya</taxon>
        <taxon>Basidiomycota</taxon>
        <taxon>Agaricomycotina</taxon>
        <taxon>Agaricomycetes</taxon>
        <taxon>Polyporales</taxon>
        <taxon>Cerrenaceae</taxon>
        <taxon>Somion</taxon>
    </lineage>
</organism>
<dbReference type="InterPro" id="IPR010285">
    <property type="entry name" value="DNA_helicase_pif1-like_DEAD"/>
</dbReference>
<dbReference type="Pfam" id="PF21530">
    <property type="entry name" value="Pif1_2B_dom"/>
    <property type="match status" value="1"/>
</dbReference>
<keyword evidence="8 12" id="KW-0233">DNA recombination</keyword>
<evidence type="ECO:0000256" key="2">
    <source>
        <dbReference type="ARBA" id="ARBA00022763"/>
    </source>
</evidence>
<protein>
    <recommendedName>
        <fullName evidence="12">ATP-dependent DNA helicase PIF1</fullName>
        <ecNumber evidence="12">5.6.2.3</ecNumber>
    </recommendedName>
    <alternativeName>
        <fullName evidence="12">DNA 5'-3' helicase PIF1</fullName>
    </alternativeName>
    <alternativeName>
        <fullName evidence="12">DNA repair and recombination helicase PIF1</fullName>
    </alternativeName>
</protein>
<evidence type="ECO:0000256" key="9">
    <source>
        <dbReference type="ARBA" id="ARBA00023204"/>
    </source>
</evidence>
<evidence type="ECO:0000313" key="15">
    <source>
        <dbReference type="EMBL" id="CAL1714614.1"/>
    </source>
</evidence>
<keyword evidence="1 12" id="KW-0547">Nucleotide-binding</keyword>
<reference evidence="16" key="1">
    <citation type="submission" date="2024-04" db="EMBL/GenBank/DDBJ databases">
        <authorList>
            <person name="Shaw F."/>
            <person name="Minotto A."/>
        </authorList>
    </citation>
    <scope>NUCLEOTIDE SEQUENCE [LARGE SCALE GENOMIC DNA]</scope>
</reference>
<name>A0ABP1E5U8_9APHY</name>
<keyword evidence="9 12" id="KW-0234">DNA repair</keyword>
<dbReference type="InterPro" id="IPR051055">
    <property type="entry name" value="PIF1_helicase"/>
</dbReference>
<evidence type="ECO:0000256" key="10">
    <source>
        <dbReference type="ARBA" id="ARBA00023235"/>
    </source>
</evidence>